<evidence type="ECO:0000256" key="3">
    <source>
        <dbReference type="ARBA" id="ARBA00022722"/>
    </source>
</evidence>
<dbReference type="NCBIfam" id="TIGR00250">
    <property type="entry name" value="RNAse_H_YqgF"/>
    <property type="match status" value="1"/>
</dbReference>
<comment type="caution">
    <text evidence="8">The sequence shown here is derived from an EMBL/GenBank/DDBJ whole genome shotgun (WGS) entry which is preliminary data.</text>
</comment>
<evidence type="ECO:0000256" key="5">
    <source>
        <dbReference type="HAMAP-Rule" id="MF_00651"/>
    </source>
</evidence>
<keyword evidence="4 5" id="KW-0378">Hydrolase</keyword>
<comment type="function">
    <text evidence="5">Could be a nuclease involved in processing of the 5'-end of pre-16S rRNA.</text>
</comment>
<dbReference type="Pfam" id="PF03652">
    <property type="entry name" value="RuvX"/>
    <property type="match status" value="1"/>
</dbReference>
<dbReference type="InterPro" id="IPR005227">
    <property type="entry name" value="YqgF"/>
</dbReference>
<keyword evidence="3 5" id="KW-0540">Nuclease</keyword>
<sequence>MSPVSLQRIIGIDFGTKRIGLAKSDPLGMFAQPVGTFDIEGLLGALSKIRNEEGIELIVVGYPLSDKGKENRMTSVVDRFIKELHEALPGVPVETMDEHRSSRSAMKILAGSGKSRKKRNEKGRLDTAAACLILQSRLDSRA</sequence>
<protein>
    <recommendedName>
        <fullName evidence="5">Putative pre-16S rRNA nuclease</fullName>
        <ecNumber evidence="5">3.1.-.-</ecNumber>
    </recommendedName>
</protein>
<dbReference type="InterPro" id="IPR037027">
    <property type="entry name" value="YqgF/RNaseH-like_dom_sf"/>
</dbReference>
<dbReference type="GO" id="GO:0016788">
    <property type="term" value="F:hydrolase activity, acting on ester bonds"/>
    <property type="evidence" value="ECO:0007669"/>
    <property type="project" value="UniProtKB-UniRule"/>
</dbReference>
<reference evidence="8" key="1">
    <citation type="journal article" date="2020" name="mSystems">
        <title>Genome- and Community-Level Interaction Insights into Carbon Utilization and Element Cycling Functions of Hydrothermarchaeota in Hydrothermal Sediment.</title>
        <authorList>
            <person name="Zhou Z."/>
            <person name="Liu Y."/>
            <person name="Xu W."/>
            <person name="Pan J."/>
            <person name="Luo Z.H."/>
            <person name="Li M."/>
        </authorList>
    </citation>
    <scope>NUCLEOTIDE SEQUENCE [LARGE SCALE GENOMIC DNA]</scope>
    <source>
        <strain evidence="8">HyVt-633</strain>
    </source>
</reference>
<dbReference type="EC" id="3.1.-.-" evidence="5"/>
<accession>A0A7C5HRX2</accession>
<dbReference type="GO" id="GO:0004518">
    <property type="term" value="F:nuclease activity"/>
    <property type="evidence" value="ECO:0007669"/>
    <property type="project" value="UniProtKB-KW"/>
</dbReference>
<evidence type="ECO:0000256" key="6">
    <source>
        <dbReference type="SAM" id="MobiDB-lite"/>
    </source>
</evidence>
<dbReference type="HAMAP" id="MF_00651">
    <property type="entry name" value="Nuclease_YqgF"/>
    <property type="match status" value="1"/>
</dbReference>
<keyword evidence="2 5" id="KW-0690">Ribosome biogenesis</keyword>
<dbReference type="CDD" id="cd16964">
    <property type="entry name" value="YqgF"/>
    <property type="match status" value="1"/>
</dbReference>
<dbReference type="Proteomes" id="UP000886058">
    <property type="component" value="Unassembled WGS sequence"/>
</dbReference>
<dbReference type="SMART" id="SM00732">
    <property type="entry name" value="YqgFc"/>
    <property type="match status" value="1"/>
</dbReference>
<dbReference type="GO" id="GO:0005829">
    <property type="term" value="C:cytosol"/>
    <property type="evidence" value="ECO:0007669"/>
    <property type="project" value="TreeGrafter"/>
</dbReference>
<evidence type="ECO:0000256" key="1">
    <source>
        <dbReference type="ARBA" id="ARBA00022490"/>
    </source>
</evidence>
<dbReference type="InterPro" id="IPR012337">
    <property type="entry name" value="RNaseH-like_sf"/>
</dbReference>
<comment type="similarity">
    <text evidence="5">Belongs to the YqgF HJR family.</text>
</comment>
<dbReference type="GO" id="GO:0000967">
    <property type="term" value="P:rRNA 5'-end processing"/>
    <property type="evidence" value="ECO:0007669"/>
    <property type="project" value="UniProtKB-UniRule"/>
</dbReference>
<dbReference type="AlphaFoldDB" id="A0A7C5HRX2"/>
<organism evidence="8">
    <name type="scientific">Chlorobaculum parvum</name>
    <dbReference type="NCBI Taxonomy" id="274539"/>
    <lineage>
        <taxon>Bacteria</taxon>
        <taxon>Pseudomonadati</taxon>
        <taxon>Chlorobiota</taxon>
        <taxon>Chlorobiia</taxon>
        <taxon>Chlorobiales</taxon>
        <taxon>Chlorobiaceae</taxon>
        <taxon>Chlorobaculum</taxon>
    </lineage>
</organism>
<evidence type="ECO:0000313" key="8">
    <source>
        <dbReference type="EMBL" id="HHE31787.1"/>
    </source>
</evidence>
<dbReference type="PANTHER" id="PTHR33317">
    <property type="entry name" value="POLYNUCLEOTIDYL TRANSFERASE, RIBONUCLEASE H-LIKE SUPERFAMILY PROTEIN"/>
    <property type="match status" value="1"/>
</dbReference>
<evidence type="ECO:0000259" key="7">
    <source>
        <dbReference type="SMART" id="SM00732"/>
    </source>
</evidence>
<feature type="domain" description="YqgF/RNase H-like" evidence="7">
    <location>
        <begin position="7"/>
        <end position="105"/>
    </location>
</feature>
<evidence type="ECO:0000256" key="2">
    <source>
        <dbReference type="ARBA" id="ARBA00022517"/>
    </source>
</evidence>
<keyword evidence="1 5" id="KW-0963">Cytoplasm</keyword>
<comment type="subcellular location">
    <subcellularLocation>
        <location evidence="5">Cytoplasm</location>
    </subcellularLocation>
</comment>
<dbReference type="PANTHER" id="PTHR33317:SF4">
    <property type="entry name" value="POLYNUCLEOTIDYL TRANSFERASE, RIBONUCLEASE H-LIKE SUPERFAMILY PROTEIN"/>
    <property type="match status" value="1"/>
</dbReference>
<proteinExistence type="inferred from homology"/>
<dbReference type="Gene3D" id="3.30.420.140">
    <property type="entry name" value="YqgF/RNase H-like domain"/>
    <property type="match status" value="1"/>
</dbReference>
<evidence type="ECO:0000256" key="4">
    <source>
        <dbReference type="ARBA" id="ARBA00022801"/>
    </source>
</evidence>
<gene>
    <name evidence="8" type="primary">ruvX</name>
    <name evidence="8" type="ORF">ENL07_03950</name>
</gene>
<dbReference type="SUPFAM" id="SSF53098">
    <property type="entry name" value="Ribonuclease H-like"/>
    <property type="match status" value="1"/>
</dbReference>
<dbReference type="EMBL" id="DRSQ01000084">
    <property type="protein sequence ID" value="HHE31787.1"/>
    <property type="molecule type" value="Genomic_DNA"/>
</dbReference>
<name>A0A7C5HRX2_9CHLB</name>
<feature type="region of interest" description="Disordered" evidence="6">
    <location>
        <begin position="92"/>
        <end position="122"/>
    </location>
</feature>
<dbReference type="InterPro" id="IPR006641">
    <property type="entry name" value="YqgF/RNaseH-like_dom"/>
</dbReference>